<dbReference type="InterPro" id="IPR050390">
    <property type="entry name" value="C5-Methyltransferase"/>
</dbReference>
<evidence type="ECO:0000256" key="3">
    <source>
        <dbReference type="ARBA" id="ARBA00022603"/>
    </source>
</evidence>
<dbReference type="GO" id="GO:0032259">
    <property type="term" value="P:methylation"/>
    <property type="evidence" value="ECO:0007669"/>
    <property type="project" value="UniProtKB-KW"/>
</dbReference>
<comment type="similarity">
    <text evidence="9">Belongs to the class I-like SAM-binding methyltransferase superfamily. C5-methyltransferase family.</text>
</comment>
<dbReference type="InterPro" id="IPR001525">
    <property type="entry name" value="C5_MeTfrase"/>
</dbReference>
<keyword evidence="5 9" id="KW-0949">S-adenosyl-L-methionine</keyword>
<dbReference type="Proteomes" id="UP001177140">
    <property type="component" value="Unassembled WGS sequence"/>
</dbReference>
<keyword evidence="4 9" id="KW-0808">Transferase</keyword>
<feature type="region of interest" description="Disordered" evidence="10">
    <location>
        <begin position="175"/>
        <end position="195"/>
    </location>
</feature>
<evidence type="ECO:0000256" key="9">
    <source>
        <dbReference type="PROSITE-ProRule" id="PRU01016"/>
    </source>
</evidence>
<dbReference type="EC" id="2.1.1.37" evidence="2"/>
<feature type="domain" description="SAM-dependent MTase DRM-type" evidence="11">
    <location>
        <begin position="253"/>
        <end position="583"/>
    </location>
</feature>
<dbReference type="InterPro" id="IPR030380">
    <property type="entry name" value="SAM_MeTfrase_DRM"/>
</dbReference>
<dbReference type="GO" id="GO:0005634">
    <property type="term" value="C:nucleus"/>
    <property type="evidence" value="ECO:0007669"/>
    <property type="project" value="UniProtKB-SubCell"/>
</dbReference>
<dbReference type="PROSITE" id="PS51680">
    <property type="entry name" value="SAM_MT_DRM"/>
    <property type="match status" value="1"/>
</dbReference>
<dbReference type="EMBL" id="JAJJMA010191592">
    <property type="protein sequence ID" value="MCL7038534.1"/>
    <property type="molecule type" value="Genomic_DNA"/>
</dbReference>
<feature type="region of interest" description="Disordered" evidence="10">
    <location>
        <begin position="94"/>
        <end position="129"/>
    </location>
</feature>
<protein>
    <recommendedName>
        <fullName evidence="2">DNA (cytosine-5-)-methyltransferase</fullName>
        <ecNumber evidence="2">2.1.1.37</ecNumber>
    </recommendedName>
</protein>
<feature type="compositionally biased region" description="Basic and acidic residues" evidence="10">
    <location>
        <begin position="176"/>
        <end position="195"/>
    </location>
</feature>
<dbReference type="InterPro" id="IPR029063">
    <property type="entry name" value="SAM-dependent_MTases_sf"/>
</dbReference>
<sequence>MDNTDSSDSWFQEEDEPCFSSCDSNLMTPGGGAAVCRAEGSTSNQARSNIISHFTAMGFTEDLVIKTVNESGEENADAILETLLAYTASEECPPRGENVLTCPNSPDIDWDSSDDLSDFSDTEEKLEPSPETKMMQLVEMGYPADEVSAAIYSCDPDTCVAELMDYISAAQMAETTSDHPRKIPLEGRGPPDDKNRKLVQQEYQRGKMIKAWRSSRKVELEKRKRHSSPEDEDSINIPTVMIGFGIPGHPRNVKRRLPDEAVGPPYFYFENVALAPKGVWSTISRSLFNIEPEFVDSKHFCAAARKRGYLHNLPTENRFPLLPIPPLTIKEALPLTSRWWPPWDVRSQLNCLLTCIGSAQTTERIRKDLDGCQGYPPENIRKEVLQQCRKWNLVWTGKNRVAVLDPEEMELILGYPKGHTRGGGTSQTERYKALGNSFQVNTVAYHLSVLKNLYPSGISVLTLFSGIGGAEVALHRLGIQLNFVVAVELSAVSRNIFKGWWESTGQQGILIDDITDVTMLTTEKLKQLVNYYGGFDLIIGGSPCNNLTGSNRWHRDGLEGEHSSLFFEYCRILKTVKRLMSQNQQQQEAALG</sequence>
<accession>A0AA41SLH7</accession>
<dbReference type="Gene3D" id="1.10.8.10">
    <property type="entry name" value="DNA helicase RuvA subunit, C-terminal domain"/>
    <property type="match status" value="1"/>
</dbReference>
<evidence type="ECO:0000256" key="8">
    <source>
        <dbReference type="ARBA" id="ARBA00023242"/>
    </source>
</evidence>
<organism evidence="12 13">
    <name type="scientific">Papaver nudicaule</name>
    <name type="common">Iceland poppy</name>
    <dbReference type="NCBI Taxonomy" id="74823"/>
    <lineage>
        <taxon>Eukaryota</taxon>
        <taxon>Viridiplantae</taxon>
        <taxon>Streptophyta</taxon>
        <taxon>Embryophyta</taxon>
        <taxon>Tracheophyta</taxon>
        <taxon>Spermatophyta</taxon>
        <taxon>Magnoliopsida</taxon>
        <taxon>Ranunculales</taxon>
        <taxon>Papaveraceae</taxon>
        <taxon>Papaveroideae</taxon>
        <taxon>Papaver</taxon>
    </lineage>
</organism>
<dbReference type="AlphaFoldDB" id="A0AA41SLH7"/>
<feature type="active site" evidence="9">
    <location>
        <position position="544"/>
    </location>
</feature>
<dbReference type="GO" id="GO:0003677">
    <property type="term" value="F:DNA binding"/>
    <property type="evidence" value="ECO:0007669"/>
    <property type="project" value="UniProtKB-KW"/>
</dbReference>
<keyword evidence="6" id="KW-0677">Repeat</keyword>
<dbReference type="PANTHER" id="PTHR23068:SF25">
    <property type="entry name" value="DNA (CYTOSINE-5)-METHYLTRANSFERASE DRM2"/>
    <property type="match status" value="1"/>
</dbReference>
<comment type="caution">
    <text evidence="12">The sequence shown here is derived from an EMBL/GenBank/DDBJ whole genome shotgun (WGS) entry which is preliminary data.</text>
</comment>
<dbReference type="Pfam" id="PF00145">
    <property type="entry name" value="DNA_methylase"/>
    <property type="match status" value="1"/>
</dbReference>
<keyword evidence="3 9" id="KW-0489">Methyltransferase</keyword>
<reference evidence="12" key="1">
    <citation type="submission" date="2022-03" db="EMBL/GenBank/DDBJ databases">
        <title>A functionally conserved STORR gene fusion in Papaver species that diverged 16.8 million years ago.</title>
        <authorList>
            <person name="Catania T."/>
        </authorList>
    </citation>
    <scope>NUCLEOTIDE SEQUENCE</scope>
    <source>
        <strain evidence="12">S-191538</strain>
    </source>
</reference>
<evidence type="ECO:0000259" key="11">
    <source>
        <dbReference type="PROSITE" id="PS51680"/>
    </source>
</evidence>
<feature type="compositionally biased region" description="Acidic residues" evidence="10">
    <location>
        <begin position="108"/>
        <end position="121"/>
    </location>
</feature>
<evidence type="ECO:0000256" key="1">
    <source>
        <dbReference type="ARBA" id="ARBA00004123"/>
    </source>
</evidence>
<evidence type="ECO:0000256" key="2">
    <source>
        <dbReference type="ARBA" id="ARBA00011975"/>
    </source>
</evidence>
<dbReference type="Gene3D" id="3.40.50.150">
    <property type="entry name" value="Vaccinia Virus protein VP39"/>
    <property type="match status" value="2"/>
</dbReference>
<name>A0AA41SLH7_PAPNU</name>
<proteinExistence type="inferred from homology"/>
<keyword evidence="13" id="KW-1185">Reference proteome</keyword>
<evidence type="ECO:0000256" key="7">
    <source>
        <dbReference type="ARBA" id="ARBA00023125"/>
    </source>
</evidence>
<evidence type="ECO:0000313" key="12">
    <source>
        <dbReference type="EMBL" id="MCL7038534.1"/>
    </source>
</evidence>
<keyword evidence="8" id="KW-0539">Nucleus</keyword>
<evidence type="ECO:0000256" key="6">
    <source>
        <dbReference type="ARBA" id="ARBA00022737"/>
    </source>
</evidence>
<evidence type="ECO:0000256" key="4">
    <source>
        <dbReference type="ARBA" id="ARBA00022679"/>
    </source>
</evidence>
<dbReference type="GO" id="GO:0003886">
    <property type="term" value="F:DNA (cytosine-5-)-methyltransferase activity"/>
    <property type="evidence" value="ECO:0007669"/>
    <property type="project" value="UniProtKB-EC"/>
</dbReference>
<keyword evidence="7" id="KW-0238">DNA-binding</keyword>
<gene>
    <name evidence="12" type="ORF">MKW94_002385</name>
</gene>
<dbReference type="PROSITE" id="PS51679">
    <property type="entry name" value="SAM_MT_C5"/>
    <property type="match status" value="1"/>
</dbReference>
<dbReference type="PANTHER" id="PTHR23068">
    <property type="entry name" value="DNA CYTOSINE-5- -METHYLTRANSFERASE 3-RELATED"/>
    <property type="match status" value="1"/>
</dbReference>
<comment type="subcellular location">
    <subcellularLocation>
        <location evidence="1">Nucleus</location>
    </subcellularLocation>
</comment>
<dbReference type="SUPFAM" id="SSF53335">
    <property type="entry name" value="S-adenosyl-L-methionine-dependent methyltransferases"/>
    <property type="match status" value="2"/>
</dbReference>
<evidence type="ECO:0000256" key="5">
    <source>
        <dbReference type="ARBA" id="ARBA00022691"/>
    </source>
</evidence>
<evidence type="ECO:0000256" key="10">
    <source>
        <dbReference type="SAM" id="MobiDB-lite"/>
    </source>
</evidence>
<evidence type="ECO:0000313" key="13">
    <source>
        <dbReference type="Proteomes" id="UP001177140"/>
    </source>
</evidence>